<organism evidence="1 2">
    <name type="scientific">Steinernema carpocapsae</name>
    <name type="common">Entomopathogenic nematode</name>
    <dbReference type="NCBI Taxonomy" id="34508"/>
    <lineage>
        <taxon>Eukaryota</taxon>
        <taxon>Metazoa</taxon>
        <taxon>Ecdysozoa</taxon>
        <taxon>Nematoda</taxon>
        <taxon>Chromadorea</taxon>
        <taxon>Rhabditida</taxon>
        <taxon>Tylenchina</taxon>
        <taxon>Panagrolaimomorpha</taxon>
        <taxon>Strongyloidoidea</taxon>
        <taxon>Steinernematidae</taxon>
        <taxon>Steinernema</taxon>
    </lineage>
</organism>
<sequence>MLTRRITTFSLFCKSSASWNSWKNGSEALGSKRSTPLSENQLSEVAQQRYNGFRVEPTRDCKHANKAGEKIYQLALSLLEESYLSTYNRVCSILRTPFKVNI</sequence>
<reference evidence="1 2" key="1">
    <citation type="journal article" date="2015" name="Genome Biol.">
        <title>Comparative genomics of Steinernema reveals deeply conserved gene regulatory networks.</title>
        <authorList>
            <person name="Dillman A.R."/>
            <person name="Macchietto M."/>
            <person name="Porter C.F."/>
            <person name="Rogers A."/>
            <person name="Williams B."/>
            <person name="Antoshechkin I."/>
            <person name="Lee M.M."/>
            <person name="Goodwin Z."/>
            <person name="Lu X."/>
            <person name="Lewis E.E."/>
            <person name="Goodrich-Blair H."/>
            <person name="Stock S.P."/>
            <person name="Adams B.J."/>
            <person name="Sternberg P.W."/>
            <person name="Mortazavi A."/>
        </authorList>
    </citation>
    <scope>NUCLEOTIDE SEQUENCE [LARGE SCALE GENOMIC DNA]</scope>
    <source>
        <strain evidence="1 2">ALL</strain>
    </source>
</reference>
<accession>A0A4U5LQP5</accession>
<dbReference type="AlphaFoldDB" id="A0A4U5LQP5"/>
<evidence type="ECO:0000313" key="1">
    <source>
        <dbReference type="EMBL" id="TKR58278.1"/>
    </source>
</evidence>
<evidence type="ECO:0000313" key="2">
    <source>
        <dbReference type="Proteomes" id="UP000298663"/>
    </source>
</evidence>
<comment type="caution">
    <text evidence="1">The sequence shown here is derived from an EMBL/GenBank/DDBJ whole genome shotgun (WGS) entry which is preliminary data.</text>
</comment>
<reference evidence="1 2" key="2">
    <citation type="journal article" date="2019" name="G3 (Bethesda)">
        <title>Hybrid Assembly of the Genome of the Entomopathogenic Nematode Steinernema carpocapsae Identifies the X-Chromosome.</title>
        <authorList>
            <person name="Serra L."/>
            <person name="Macchietto M."/>
            <person name="Macias-Munoz A."/>
            <person name="McGill C.J."/>
            <person name="Rodriguez I.M."/>
            <person name="Rodriguez B."/>
            <person name="Murad R."/>
            <person name="Mortazavi A."/>
        </authorList>
    </citation>
    <scope>NUCLEOTIDE SEQUENCE [LARGE SCALE GENOMIC DNA]</scope>
    <source>
        <strain evidence="1 2">ALL</strain>
    </source>
</reference>
<gene>
    <name evidence="1" type="ORF">L596_029744</name>
</gene>
<dbReference type="Proteomes" id="UP000298663">
    <property type="component" value="Unassembled WGS sequence"/>
</dbReference>
<protein>
    <submittedName>
        <fullName evidence="1">Uncharacterized protein</fullName>
    </submittedName>
</protein>
<name>A0A4U5LQP5_STECR</name>
<keyword evidence="2" id="KW-1185">Reference proteome</keyword>
<proteinExistence type="predicted"/>
<dbReference type="EMBL" id="AZBU02000013">
    <property type="protein sequence ID" value="TKR58278.1"/>
    <property type="molecule type" value="Genomic_DNA"/>
</dbReference>